<dbReference type="PANTHER" id="PTHR42743">
    <property type="entry name" value="AMINO-ACID AMINOTRANSFERASE"/>
    <property type="match status" value="1"/>
</dbReference>
<dbReference type="CDD" id="cd00449">
    <property type="entry name" value="PLPDE_IV"/>
    <property type="match status" value="1"/>
</dbReference>
<dbReference type="EMBL" id="JBHLUB010000032">
    <property type="protein sequence ID" value="MFC0582987.1"/>
    <property type="molecule type" value="Genomic_DNA"/>
</dbReference>
<proteinExistence type="inferred from homology"/>
<evidence type="ECO:0000256" key="1">
    <source>
        <dbReference type="ARBA" id="ARBA00009320"/>
    </source>
</evidence>
<reference evidence="2 3" key="1">
    <citation type="submission" date="2024-09" db="EMBL/GenBank/DDBJ databases">
        <authorList>
            <person name="Sun Q."/>
            <person name="Mori K."/>
        </authorList>
    </citation>
    <scope>NUCLEOTIDE SEQUENCE [LARGE SCALE GENOMIC DNA]</scope>
    <source>
        <strain evidence="2 3">NCAIM B.02604</strain>
    </source>
</reference>
<dbReference type="Pfam" id="PF01063">
    <property type="entry name" value="Aminotran_4"/>
    <property type="match status" value="1"/>
</dbReference>
<dbReference type="RefSeq" id="WP_377460588.1">
    <property type="nucleotide sequence ID" value="NZ_JBHLUB010000032.1"/>
</dbReference>
<dbReference type="Gene3D" id="3.20.10.10">
    <property type="entry name" value="D-amino Acid Aminotransferase, subunit A, domain 2"/>
    <property type="match status" value="1"/>
</dbReference>
<dbReference type="InterPro" id="IPR043132">
    <property type="entry name" value="BCAT-like_C"/>
</dbReference>
<dbReference type="NCBIfam" id="NF005886">
    <property type="entry name" value="PRK07849.1-1"/>
    <property type="match status" value="1"/>
</dbReference>
<gene>
    <name evidence="2" type="ORF">ACFFFR_11475</name>
</gene>
<dbReference type="PANTHER" id="PTHR42743:SF11">
    <property type="entry name" value="AMINODEOXYCHORISMATE LYASE"/>
    <property type="match status" value="1"/>
</dbReference>
<keyword evidence="2" id="KW-0456">Lyase</keyword>
<dbReference type="EC" id="4.1.3.38" evidence="2"/>
<dbReference type="InterPro" id="IPR050571">
    <property type="entry name" value="Class-IV_PLP-Dep_Aminotrnsfr"/>
</dbReference>
<dbReference type="GO" id="GO:0008696">
    <property type="term" value="F:4-amino-4-deoxychorismate lyase activity"/>
    <property type="evidence" value="ECO:0007669"/>
    <property type="project" value="UniProtKB-EC"/>
</dbReference>
<dbReference type="InterPro" id="IPR001544">
    <property type="entry name" value="Aminotrans_IV"/>
</dbReference>
<name>A0ABV6PCZ9_9MICC</name>
<organism evidence="2 3">
    <name type="scientific">Micrococcoides hystricis</name>
    <dbReference type="NCBI Taxonomy" id="1572761"/>
    <lineage>
        <taxon>Bacteria</taxon>
        <taxon>Bacillati</taxon>
        <taxon>Actinomycetota</taxon>
        <taxon>Actinomycetes</taxon>
        <taxon>Micrococcales</taxon>
        <taxon>Micrococcaceae</taxon>
        <taxon>Micrococcoides</taxon>
    </lineage>
</organism>
<sequence>MSQPTDAALVFLDPNYPAGRIADPTQPQILVTDEGLTRGDGVFETMLAVDGKVRKLGLHLNRLASSANICTLPIPPEQAWEAAIQTAVETLRKQRPEFTEMTVKLTATRGVSGMGSTCWVLATGVPESTIRQRENGVDVILLDKGHDAAANHRAPWLLMGAKTLSCAVNMSALRYAKAQGKDDVIFHTSEGRVLEGPTSTVLMVKIDQQTGVPTLITPRLETGVLPGTTQGAIFAGAEDSGWDLGYGPVTTEELLQMDAVWLVSSVRLITPVLSLDNQPMGQHPEITAKLTEFLLAGAH</sequence>
<keyword evidence="3" id="KW-1185">Reference proteome</keyword>
<dbReference type="Gene3D" id="3.30.470.10">
    <property type="match status" value="1"/>
</dbReference>
<dbReference type="Proteomes" id="UP001589862">
    <property type="component" value="Unassembled WGS sequence"/>
</dbReference>
<dbReference type="InterPro" id="IPR043131">
    <property type="entry name" value="BCAT-like_N"/>
</dbReference>
<evidence type="ECO:0000313" key="3">
    <source>
        <dbReference type="Proteomes" id="UP001589862"/>
    </source>
</evidence>
<evidence type="ECO:0000313" key="2">
    <source>
        <dbReference type="EMBL" id="MFC0582987.1"/>
    </source>
</evidence>
<accession>A0ABV6PCZ9</accession>
<dbReference type="InterPro" id="IPR036038">
    <property type="entry name" value="Aminotransferase-like"/>
</dbReference>
<comment type="caution">
    <text evidence="2">The sequence shown here is derived from an EMBL/GenBank/DDBJ whole genome shotgun (WGS) entry which is preliminary data.</text>
</comment>
<comment type="similarity">
    <text evidence="1">Belongs to the class-IV pyridoxal-phosphate-dependent aminotransferase family.</text>
</comment>
<protein>
    <submittedName>
        <fullName evidence="2">Aminodeoxychorismate lyase</fullName>
        <ecNumber evidence="2">4.1.3.38</ecNumber>
    </submittedName>
</protein>
<dbReference type="SUPFAM" id="SSF56752">
    <property type="entry name" value="D-aminoacid aminotransferase-like PLP-dependent enzymes"/>
    <property type="match status" value="1"/>
</dbReference>